<evidence type="ECO:0000256" key="3">
    <source>
        <dbReference type="ARBA" id="ARBA00022527"/>
    </source>
</evidence>
<dbReference type="SMART" id="SM01343">
    <property type="entry name" value="FATC"/>
    <property type="match status" value="1"/>
</dbReference>
<feature type="compositionally biased region" description="Acidic residues" evidence="12">
    <location>
        <begin position="1878"/>
        <end position="1895"/>
    </location>
</feature>
<comment type="catalytic activity">
    <reaction evidence="9">
        <text>L-threonyl-[protein] + ATP = O-phospho-L-threonyl-[protein] + ADP + H(+)</text>
        <dbReference type="Rhea" id="RHEA:46608"/>
        <dbReference type="Rhea" id="RHEA-COMP:11060"/>
        <dbReference type="Rhea" id="RHEA-COMP:11605"/>
        <dbReference type="ChEBI" id="CHEBI:15378"/>
        <dbReference type="ChEBI" id="CHEBI:30013"/>
        <dbReference type="ChEBI" id="CHEBI:30616"/>
        <dbReference type="ChEBI" id="CHEBI:61977"/>
        <dbReference type="ChEBI" id="CHEBI:456216"/>
        <dbReference type="EC" id="2.7.11.1"/>
    </reaction>
</comment>
<dbReference type="EMBL" id="JARBDR010000214">
    <property type="protein sequence ID" value="KAJ8319497.1"/>
    <property type="molecule type" value="Genomic_DNA"/>
</dbReference>
<dbReference type="PROSITE" id="PS51190">
    <property type="entry name" value="FATC"/>
    <property type="match status" value="1"/>
</dbReference>
<evidence type="ECO:0000256" key="11">
    <source>
        <dbReference type="SAM" id="Coils"/>
    </source>
</evidence>
<dbReference type="InterPro" id="IPR014009">
    <property type="entry name" value="PIK_FAT"/>
</dbReference>
<keyword evidence="17" id="KW-1185">Reference proteome</keyword>
<evidence type="ECO:0000256" key="5">
    <source>
        <dbReference type="ARBA" id="ARBA00022741"/>
    </source>
</evidence>
<organism evidence="16 17">
    <name type="scientific">Tegillarca granosa</name>
    <name type="common">Malaysian cockle</name>
    <name type="synonym">Anadara granosa</name>
    <dbReference type="NCBI Taxonomy" id="220873"/>
    <lineage>
        <taxon>Eukaryota</taxon>
        <taxon>Metazoa</taxon>
        <taxon>Spiralia</taxon>
        <taxon>Lophotrochozoa</taxon>
        <taxon>Mollusca</taxon>
        <taxon>Bivalvia</taxon>
        <taxon>Autobranchia</taxon>
        <taxon>Pteriomorphia</taxon>
        <taxon>Arcoida</taxon>
        <taxon>Arcoidea</taxon>
        <taxon>Arcidae</taxon>
        <taxon>Tegillarca</taxon>
    </lineage>
</organism>
<dbReference type="PROSITE" id="PS50290">
    <property type="entry name" value="PI3_4_KINASE_3"/>
    <property type="match status" value="1"/>
</dbReference>
<dbReference type="InterPro" id="IPR011009">
    <property type="entry name" value="Kinase-like_dom_sf"/>
</dbReference>
<dbReference type="CDD" id="cd05170">
    <property type="entry name" value="PIKKc_SMG1"/>
    <property type="match status" value="1"/>
</dbReference>
<feature type="compositionally biased region" description="Basic and acidic residues" evidence="12">
    <location>
        <begin position="48"/>
        <end position="67"/>
    </location>
</feature>
<dbReference type="Pfam" id="PF00454">
    <property type="entry name" value="PI3_PI4_kinase"/>
    <property type="match status" value="1"/>
</dbReference>
<keyword evidence="6" id="KW-0418">Kinase</keyword>
<evidence type="ECO:0000256" key="4">
    <source>
        <dbReference type="ARBA" id="ARBA00022679"/>
    </source>
</evidence>
<keyword evidence="4" id="KW-0808">Transferase</keyword>
<dbReference type="Proteomes" id="UP001217089">
    <property type="component" value="Unassembled WGS sequence"/>
</dbReference>
<feature type="domain" description="PI3K/PI4K catalytic" evidence="13">
    <location>
        <begin position="2098"/>
        <end position="2491"/>
    </location>
</feature>
<dbReference type="Pfam" id="PF15785">
    <property type="entry name" value="SMG1"/>
    <property type="match status" value="1"/>
</dbReference>
<accession>A0ABQ9FU28</accession>
<evidence type="ECO:0000256" key="6">
    <source>
        <dbReference type="ARBA" id="ARBA00022777"/>
    </source>
</evidence>
<dbReference type="InterPro" id="IPR031559">
    <property type="entry name" value="SMG1"/>
</dbReference>
<feature type="region of interest" description="Disordered" evidence="12">
    <location>
        <begin position="1"/>
        <end position="155"/>
    </location>
</feature>
<evidence type="ECO:0000259" key="14">
    <source>
        <dbReference type="PROSITE" id="PS51189"/>
    </source>
</evidence>
<feature type="coiled-coil region" evidence="11">
    <location>
        <begin position="1941"/>
        <end position="1975"/>
    </location>
</feature>
<dbReference type="PROSITE" id="PS51189">
    <property type="entry name" value="FAT"/>
    <property type="match status" value="1"/>
</dbReference>
<dbReference type="Pfam" id="PF02260">
    <property type="entry name" value="FATC"/>
    <property type="match status" value="1"/>
</dbReference>
<dbReference type="PROSITE" id="PS00916">
    <property type="entry name" value="PI3_4_KINASE_2"/>
    <property type="match status" value="1"/>
</dbReference>
<evidence type="ECO:0000256" key="10">
    <source>
        <dbReference type="ARBA" id="ARBA00048679"/>
    </source>
</evidence>
<feature type="domain" description="FATC" evidence="15">
    <location>
        <begin position="3480"/>
        <end position="3512"/>
    </location>
</feature>
<dbReference type="Gene3D" id="1.10.1070.11">
    <property type="entry name" value="Phosphatidylinositol 3-/4-kinase, catalytic domain"/>
    <property type="match status" value="1"/>
</dbReference>
<dbReference type="SUPFAM" id="SSF48371">
    <property type="entry name" value="ARM repeat"/>
    <property type="match status" value="1"/>
</dbReference>
<dbReference type="InterPro" id="IPR018936">
    <property type="entry name" value="PI3/4_kinase_CS"/>
</dbReference>
<dbReference type="InterPro" id="IPR003152">
    <property type="entry name" value="FATC_dom"/>
</dbReference>
<keyword evidence="8" id="KW-0866">Nonsense-mediated mRNA decay</keyword>
<evidence type="ECO:0000259" key="15">
    <source>
        <dbReference type="PROSITE" id="PS51190"/>
    </source>
</evidence>
<reference evidence="16 17" key="1">
    <citation type="submission" date="2022-12" db="EMBL/GenBank/DDBJ databases">
        <title>Chromosome-level genome of Tegillarca granosa.</title>
        <authorList>
            <person name="Kim J."/>
        </authorList>
    </citation>
    <scope>NUCLEOTIDE SEQUENCE [LARGE SCALE GENOMIC DNA]</scope>
    <source>
        <strain evidence="16">Teg-2019</strain>
        <tissue evidence="16">Adductor muscle</tissue>
    </source>
</reference>
<evidence type="ECO:0000256" key="7">
    <source>
        <dbReference type="ARBA" id="ARBA00022840"/>
    </source>
</evidence>
<keyword evidence="5" id="KW-0547">Nucleotide-binding</keyword>
<protein>
    <recommendedName>
        <fullName evidence="2">non-specific serine/threonine protein kinase</fullName>
        <ecNumber evidence="2">2.7.11.1</ecNumber>
    </recommendedName>
</protein>
<keyword evidence="7" id="KW-0067">ATP-binding</keyword>
<keyword evidence="3" id="KW-0723">Serine/threonine-protein kinase</keyword>
<comment type="catalytic activity">
    <reaction evidence="10">
        <text>L-seryl-[protein] + ATP = O-phospho-L-seryl-[protein] + ADP + H(+)</text>
        <dbReference type="Rhea" id="RHEA:17989"/>
        <dbReference type="Rhea" id="RHEA-COMP:9863"/>
        <dbReference type="Rhea" id="RHEA-COMP:11604"/>
        <dbReference type="ChEBI" id="CHEBI:15378"/>
        <dbReference type="ChEBI" id="CHEBI:29999"/>
        <dbReference type="ChEBI" id="CHEBI:30616"/>
        <dbReference type="ChEBI" id="CHEBI:83421"/>
        <dbReference type="ChEBI" id="CHEBI:456216"/>
        <dbReference type="EC" id="2.7.11.1"/>
    </reaction>
</comment>
<feature type="compositionally biased region" description="Low complexity" evidence="12">
    <location>
        <begin position="2207"/>
        <end position="2221"/>
    </location>
</feature>
<name>A0ABQ9FU28_TEGGR</name>
<evidence type="ECO:0000256" key="12">
    <source>
        <dbReference type="SAM" id="MobiDB-lite"/>
    </source>
</evidence>
<dbReference type="Gene3D" id="3.30.1010.10">
    <property type="entry name" value="Phosphatidylinositol 3-kinase Catalytic Subunit, Chain A, domain 4"/>
    <property type="match status" value="1"/>
</dbReference>
<evidence type="ECO:0000259" key="13">
    <source>
        <dbReference type="PROSITE" id="PS50290"/>
    </source>
</evidence>
<feature type="domain" description="FAT" evidence="14">
    <location>
        <begin position="1341"/>
        <end position="1854"/>
    </location>
</feature>
<evidence type="ECO:0000256" key="1">
    <source>
        <dbReference type="ARBA" id="ARBA00011031"/>
    </source>
</evidence>
<gene>
    <name evidence="16" type="ORF">KUTeg_004588</name>
</gene>
<comment type="similarity">
    <text evidence="1">Belongs to the PI3/PI4-kinase family.</text>
</comment>
<dbReference type="InterPro" id="IPR036940">
    <property type="entry name" value="PI3/4_kinase_cat_sf"/>
</dbReference>
<dbReference type="InterPro" id="IPR039414">
    <property type="entry name" value="SMG1_PIKKc"/>
</dbReference>
<dbReference type="InterPro" id="IPR000403">
    <property type="entry name" value="PI3/4_kinase_cat_dom"/>
</dbReference>
<proteinExistence type="inferred from homology"/>
<dbReference type="EC" id="2.7.11.1" evidence="2"/>
<dbReference type="InterPro" id="IPR050517">
    <property type="entry name" value="DDR_Repair_Kinase"/>
</dbReference>
<dbReference type="PANTHER" id="PTHR11139">
    <property type="entry name" value="ATAXIA TELANGIECTASIA MUTATED ATM -RELATED"/>
    <property type="match status" value="1"/>
</dbReference>
<evidence type="ECO:0000256" key="9">
    <source>
        <dbReference type="ARBA" id="ARBA00047899"/>
    </source>
</evidence>
<keyword evidence="11" id="KW-0175">Coiled coil</keyword>
<dbReference type="SMART" id="SM01345">
    <property type="entry name" value="Rapamycin_bind"/>
    <property type="match status" value="1"/>
</dbReference>
<dbReference type="SMART" id="SM00146">
    <property type="entry name" value="PI3Kc"/>
    <property type="match status" value="1"/>
</dbReference>
<dbReference type="PANTHER" id="PTHR11139:SF71">
    <property type="entry name" value="SERINE_THREONINE-PROTEIN KINASE SMG1"/>
    <property type="match status" value="1"/>
</dbReference>
<evidence type="ECO:0000313" key="16">
    <source>
        <dbReference type="EMBL" id="KAJ8319497.1"/>
    </source>
</evidence>
<feature type="compositionally biased region" description="Basic and acidic residues" evidence="12">
    <location>
        <begin position="11"/>
        <end position="21"/>
    </location>
</feature>
<feature type="region of interest" description="Disordered" evidence="12">
    <location>
        <begin position="1878"/>
        <end position="1898"/>
    </location>
</feature>
<dbReference type="InterPro" id="IPR016024">
    <property type="entry name" value="ARM-type_fold"/>
</dbReference>
<comment type="caution">
    <text evidence="16">The sequence shown here is derived from an EMBL/GenBank/DDBJ whole genome shotgun (WGS) entry which is preliminary data.</text>
</comment>
<feature type="region of interest" description="Disordered" evidence="12">
    <location>
        <begin position="2204"/>
        <end position="2224"/>
    </location>
</feature>
<evidence type="ECO:0000313" key="17">
    <source>
        <dbReference type="Proteomes" id="UP001217089"/>
    </source>
</evidence>
<evidence type="ECO:0000256" key="2">
    <source>
        <dbReference type="ARBA" id="ARBA00012513"/>
    </source>
</evidence>
<feature type="compositionally biased region" description="Polar residues" evidence="12">
    <location>
        <begin position="36"/>
        <end position="47"/>
    </location>
</feature>
<feature type="compositionally biased region" description="Low complexity" evidence="12">
    <location>
        <begin position="110"/>
        <end position="119"/>
    </location>
</feature>
<sequence>MSEKSFGVKGKPPERQDELKDGLVNVPKEVKEKAGTNVNENATSSKIESPKILEKTKVVEKRPEQRPPMKINGVKNGNSSKPRREEDRSTRSAPPLRTSSRGKTEPKVHSSSVGSTSQSKPDTRRTGTENPSKSFSDETRLSKYMRRLMRDSDRERRLSTCRQLKDFLRTSEGAKSSLKAVDDILAVLQDVFYERNSREFKQEVSHCVGLLGGILGPDAQRYFQWLFGQTNNMIDDDIKSLFIDALYETLKYDEKKQTMVDLMPNCSSHYFKIPHVMVELGMCYLFIYRNMVMANVQTLLENADTPELLMSDINVILHIAKVFPHVFNAHFRFLSCLYKDKPPSVVFFVNVHDTVDILVGWHIDSTQKESLIDFTSKALIDLNKFWLLDLPFSLMLLGQFLEDMEAYAEDLTMNFSGQVYTDEEIAMPEECVTKIAALLKVFSTVVKSMGDGFSPNAGEQVTREYMTEVLDRIVKSLDIAVKNYFSEYMLIAGNSCLQLLMGQLKTEVLHSKDILLPFIVTQAFTNNAVSYKYTMSFISLLHKAIELFCTQLPVSFVADLMTPGSLLQLHRFSHSEECTTVNSNIAQMNVVQNIMTVYNDIMALKSVQLLEETYRYVVGDLQKAYNTLVLAAGDSSAIKSTISENPFEDVNYSVKEAETVCVFNLCALTEIGNTKSNLIAMWALSPSLFDLLTIHFESQEKAIAERFPVVQYAILSALYSHCSRHGNFASSSKLLTQHSVQEGSVLANVNPTTSGNFARILQLLSLLLSEHSTSYDSRCLCLKWVSDIIGSLQTSPHIFNASHHHDYYISMATCQCLQMIYKINNNLPTNITQSCLKLGVYRLSDNRTEIQDAYFNLLKLLPVDVTTRLYSLLHMNDDSNQTVSIHEGAEGVSAAWLAKRSHISHIPTTAFNALNFRQVMAYILHNKPPVQSGGWYWIEAMYFRCQQPETKAKHPELFCLTDFIEGNEAMSWFWATWESAQFCILNRLRTPLGKPQETFTSIESVLKQYCAELYSQQDGEDNDKTKIEQGKGGKNNEVGNHFRIHLLLHFMEHLEKLLYNAYEGCATAMPMSPKAVRTFFRTNKGTCLEWLSRIRSYIIKLALHCGLPAMAVRQAHEVLREMKENNNTQSPEFEQTVLYLVRALCDLKQADAALGVYGWCKDITGKKIHWIKAAVEKASGSKTDSDDGSSKFSSDIPMPKRITGILSKQNQNQLQETNLPVIKLGFVINEVVECYQCLSDWDSVLDWQETVIQYRQDSSLSNIQSAFNTNVDINYINLELVPGLSLSELDKSDIIIPNAWSQTQKLQHAQKQFIRVSTLLQDQKQNNYKNDFVKCLGHVERLTESMLRVDSLEWPLMVSQKTLAELTSAVVLKRQLEDKKNKTVLLPLSENVSLDPEEHDVSIFLQLQRLVTLQQQLPTSDKKSNLSSQLLQLQLCTSSLARKQTNYTLSEHLLLKQITTLMKVHSENGRVKTAESLLPALTSLRSVNGAISQLDILKVEREGSKLLHSIGKNKDSIDVLSSSIVGYVCSDVQAEIKDKKLRANCSQLCSRSLLTLVNWLQLDHKCLSNLSAQLKVSGQGDNSANSVVVNNIQLLLEMEEKGAKNKLGLQLEDEDHEQNIGDNPSLSESDSIIGRILHLSTMESPNLSKAWFTLAGWCYKWGRKAVDNASHGSVELLTDEKAEILSLLPKGTSSEETMKVLNVLSQIHTLGTSEEDISDQDQIATEECIDKLLKVWRGVVHRVYHYYQLSVKAYFTYLQLNGINETEKNDEDNVIATLRLLRLLVKHAWELRNVLETGLASTPTAPWKGIIPQLFSRLSHPELYVRQSISDLLCRVAQDAPHLIVYPAVVGCSSSKIGTKEQSREGLLNNYITEQLEASDQDDQGSQDDEEEDDPSSTMLQNCLTSIVETLSFHNPKMISEVKQLVQELRRITLLWDELWLGTLNQQHQDVTRKLSQLESEVKKVMNNSSLTKEEKLAIIKEKHRTIMKPTLYTMEKLQEITSQPAETPQEQAFNEMYGKMINTAIEKLRNPNNPNNPHSSWQTFKQLHGSLQQKAQKRSSLLLRMEKISPKLASMKNTVIAMPGLGTSGKLVTVESVSNTVQILPTKTKPKKLILLGSDGKRYPYLFKGLEDLHLDERIMQFLSIVNNMFASATSGDQQLYRARHYSVTPLGPRSGLIQWVDGATPLFGLYKRWQQRDALAQVMKSQSTSGSNSTSSSNQPTIQRPSEIFYNKLTPALREKGITNLENRKEWPLTVLRSVLQELIEDTPGDLLARELWCSSTGPSEWWHITQTYARSTAVMSMIGYIIGLGDRHLDNVLVDLATGEGTFRIASEHVIKTMRKGRETLLTLLEAFVYDPLVDWTTGNEGGYAGAFYGGGLSVLGANLENKQSKQDMEKEITISMFSIRMAEMKASWLKNRGEMATALPKLQEQVQSWINVADLFNSRVTNLQNMKELKTLVNEALSEDETTLFTLKDSVHEMVQEKINEFSHWQKIHKHVIQSIQGQSFQKMCSEVANPLNLGHPSFASASDFLQSAGQSTIVAQCEQLEEEMISLMQLQRSNLHHAIDVLHTYATIISQFGTSFADQNRTSHYLCWLQELVCDFTTDRCTDIIAQFHELYGNPGISQSKTQLVRNTETKLTSIIADVNGRLIKRKPKIHLLERRSQEANETAILELQIKECEKTVQLFVQENGLCGVSSLMAWIISELCSLNKRYNQMEAAAAGAGDRLMDLTSRDGDWFLDELCSMSSNVKHFIDMLRTNTAVQDFQHFQTLLQALLSTHNVYIALQDLNINFRTIILPEALKAIQAQETSVCNALEDLEKLFVDCQPPTGSDCVTNDNLEMITVVKRMQIQYAELLEGQDPEATELTPGQMLLMGFNGLFTRLEDEFTDLMESMDSLEVPDVWRKVDAVREGRSMQEFFHMCTQFAANLQGLEGGNCYDDEQLSRPIKRFIAEYVRKQVIGFPSQILGYMLCVLVNALGVNVTAEIELKDIGAESKVPLDDLRKKAVDVCLRNGQFQHMHFTQANALTSVLYTAWRRHDLARRLDSNIEVMKASLQRAQLQLTRLLWLHEDVYTQTPGHLNQMVMPNRATVMSEMRKSMQALVNQESGLVSCHAHYVQLESSIVQRLKWAAGANPSLNLVLQQFEESSSYRKQLFEDESKRSTDVVSFCQGILHLEALRTRTPEAVASDTNFLTLLKKCRESCMISSSASTTVSELEILLMNTKPPAEDGKTDKKWLQECREYIISQIDKLRQQVEGHKKEMESTKGDIKSEVSSIRGILTTHHKLMSEIRTILKSMAKQEELESEQQQPGSIREYLATYKNFSENFMTALKIVSTDDVTKDGIVEADSMIDTLIGQITIIYDDLVNLAPPLLADEEGKENNQRTFASALMKQTDVKEGVSPARKQSLINKDVMETSPFSPQGGLLAKITAPASKKLDKISRDPRTGKAIQERNSYAVSVWRRVKMKLDGRDPDPGKRLSVAEQVDFVMKEATNMDNLAVLYEGWTPWIVNIFAISVKIKKHNI</sequence>
<dbReference type="SUPFAM" id="SSF56112">
    <property type="entry name" value="Protein kinase-like (PK-like)"/>
    <property type="match status" value="1"/>
</dbReference>
<evidence type="ECO:0000256" key="8">
    <source>
        <dbReference type="ARBA" id="ARBA00023161"/>
    </source>
</evidence>